<keyword evidence="1" id="KW-0378">Hydrolase</keyword>
<dbReference type="AlphaFoldDB" id="A0A512MG32"/>
<dbReference type="InterPro" id="IPR005181">
    <property type="entry name" value="SASA"/>
</dbReference>
<feature type="signal peptide" evidence="2">
    <location>
        <begin position="1"/>
        <end position="20"/>
    </location>
</feature>
<dbReference type="GO" id="GO:0016788">
    <property type="term" value="F:hydrolase activity, acting on ester bonds"/>
    <property type="evidence" value="ECO:0007669"/>
    <property type="project" value="UniProtKB-ARBA"/>
</dbReference>
<feature type="domain" description="Sialate O-acetylesterase" evidence="3">
    <location>
        <begin position="32"/>
        <end position="258"/>
    </location>
</feature>
<dbReference type="Pfam" id="PF03629">
    <property type="entry name" value="SASA"/>
    <property type="match status" value="1"/>
</dbReference>
<feature type="chain" id="PRO_5021948403" evidence="2">
    <location>
        <begin position="21"/>
        <end position="265"/>
    </location>
</feature>
<evidence type="ECO:0000256" key="2">
    <source>
        <dbReference type="SAM" id="SignalP"/>
    </source>
</evidence>
<evidence type="ECO:0000313" key="4">
    <source>
        <dbReference type="EMBL" id="GEP45692.1"/>
    </source>
</evidence>
<gene>
    <name evidence="4" type="primary">axeA</name>
    <name evidence="4" type="ORF">BGE01nite_49830</name>
</gene>
<dbReference type="Gene3D" id="3.40.50.1110">
    <property type="entry name" value="SGNH hydrolase"/>
    <property type="match status" value="1"/>
</dbReference>
<reference evidence="4 5" key="1">
    <citation type="submission" date="2019-07" db="EMBL/GenBank/DDBJ databases">
        <title>Whole genome shotgun sequence of Brevifollis gellanilyticus NBRC 108608.</title>
        <authorList>
            <person name="Hosoyama A."/>
            <person name="Uohara A."/>
            <person name="Ohji S."/>
            <person name="Ichikawa N."/>
        </authorList>
    </citation>
    <scope>NUCLEOTIDE SEQUENCE [LARGE SCALE GENOMIC DNA]</scope>
    <source>
        <strain evidence="4 5">NBRC 108608</strain>
    </source>
</reference>
<name>A0A512MG32_9BACT</name>
<dbReference type="OrthoDB" id="9795554at2"/>
<protein>
    <submittedName>
        <fullName evidence="4">Acetylxylan esterase</fullName>
    </submittedName>
</protein>
<dbReference type="PANTHER" id="PTHR31988:SF19">
    <property type="entry name" value="9-O-ACETYL-N-ACETYLNEURAMINIC ACID DEACETYLASE-RELATED"/>
    <property type="match status" value="1"/>
</dbReference>
<keyword evidence="5" id="KW-1185">Reference proteome</keyword>
<proteinExistence type="predicted"/>
<dbReference type="RefSeq" id="WP_146854824.1">
    <property type="nucleotide sequence ID" value="NZ_BKAG01000056.1"/>
</dbReference>
<dbReference type="InterPro" id="IPR052940">
    <property type="entry name" value="Carb_Esterase_6"/>
</dbReference>
<organism evidence="4 5">
    <name type="scientific">Brevifollis gellanilyticus</name>
    <dbReference type="NCBI Taxonomy" id="748831"/>
    <lineage>
        <taxon>Bacteria</taxon>
        <taxon>Pseudomonadati</taxon>
        <taxon>Verrucomicrobiota</taxon>
        <taxon>Verrucomicrobiia</taxon>
        <taxon>Verrucomicrobiales</taxon>
        <taxon>Verrucomicrobiaceae</taxon>
    </lineage>
</organism>
<accession>A0A512MG32</accession>
<dbReference type="InterPro" id="IPR036514">
    <property type="entry name" value="SGNH_hydro_sf"/>
</dbReference>
<dbReference type="Proteomes" id="UP000321577">
    <property type="component" value="Unassembled WGS sequence"/>
</dbReference>
<dbReference type="SUPFAM" id="SSF52266">
    <property type="entry name" value="SGNH hydrolase"/>
    <property type="match status" value="1"/>
</dbReference>
<keyword evidence="2" id="KW-0732">Signal</keyword>
<evidence type="ECO:0000259" key="3">
    <source>
        <dbReference type="Pfam" id="PF03629"/>
    </source>
</evidence>
<dbReference type="EMBL" id="BKAG01000056">
    <property type="protein sequence ID" value="GEP45692.1"/>
    <property type="molecule type" value="Genomic_DNA"/>
</dbReference>
<evidence type="ECO:0000313" key="5">
    <source>
        <dbReference type="Proteomes" id="UP000321577"/>
    </source>
</evidence>
<evidence type="ECO:0000256" key="1">
    <source>
        <dbReference type="ARBA" id="ARBA00022801"/>
    </source>
</evidence>
<dbReference type="PANTHER" id="PTHR31988">
    <property type="entry name" value="ESTERASE, PUTATIVE (DUF303)-RELATED"/>
    <property type="match status" value="1"/>
</dbReference>
<sequence length="265" mass="29348">MISRRFALLLLALAAPFASAADPIILPPKDRLHLFLLVGQSNMAGRGNVEPEDQKVHGRVHMLGKDETWAPAVDPMHWDKPSAGVGLGRTFGREIANANPRIAVGLIPCAVGGSPIDAWKPGIMYAPTKSHPWDDAIRRAKIALKDGTLKGILWHQGESDCKPELAATYEDKLHDLIQRLRKELDAPDVPFIVGQMGSFDDVPWTPEMKLVDEAHRNLPKKVKNTLYVGSEGLKHKGDKIHFDSPSFREFGKRYAAAYTLLTKQQ</sequence>
<comment type="caution">
    <text evidence="4">The sequence shown here is derived from an EMBL/GenBank/DDBJ whole genome shotgun (WGS) entry which is preliminary data.</text>
</comment>